<dbReference type="Gene3D" id="3.30.70.120">
    <property type="match status" value="1"/>
</dbReference>
<evidence type="ECO:0000256" key="1">
    <source>
        <dbReference type="ARBA" id="ARBA00010169"/>
    </source>
</evidence>
<dbReference type="EMBL" id="FNWO01000007">
    <property type="protein sequence ID" value="SEH37392.1"/>
    <property type="molecule type" value="Genomic_DNA"/>
</dbReference>
<accession>A0A1H6HQN9</accession>
<dbReference type="SUPFAM" id="SSF54913">
    <property type="entry name" value="GlnB-like"/>
    <property type="match status" value="1"/>
</dbReference>
<evidence type="ECO:0000313" key="3">
    <source>
        <dbReference type="Proteomes" id="UP000182983"/>
    </source>
</evidence>
<dbReference type="PANTHER" id="PTHR23419:SF8">
    <property type="entry name" value="FI09726P"/>
    <property type="match status" value="1"/>
</dbReference>
<comment type="similarity">
    <text evidence="1">Belongs to the CutA family.</text>
</comment>
<proteinExistence type="inferred from homology"/>
<sequence length="109" mass="11750">MSVCLLYVTAASRDEALALGRALVEARLAACANVLDGMTSIYRWQGELREDAEAVLILKTRSELAEAATARLCELHSYECPCVVRLPIEGGNPDFLAWIAAETGPVNQG</sequence>
<organism evidence="2 3">
    <name type="scientific">Magnetospirillum fulvum</name>
    <name type="common">Rhodospirillum fulvum</name>
    <dbReference type="NCBI Taxonomy" id="1082"/>
    <lineage>
        <taxon>Bacteria</taxon>
        <taxon>Pseudomonadati</taxon>
        <taxon>Pseudomonadota</taxon>
        <taxon>Alphaproteobacteria</taxon>
        <taxon>Rhodospirillales</taxon>
        <taxon>Rhodospirillaceae</taxon>
        <taxon>Magnetospirillum</taxon>
    </lineage>
</organism>
<dbReference type="OrthoDB" id="37622at2"/>
<name>A0A1H6HQN9_MAGFU</name>
<dbReference type="InterPro" id="IPR004323">
    <property type="entry name" value="Ion_tolerance_CutA"/>
</dbReference>
<dbReference type="Proteomes" id="UP000182983">
    <property type="component" value="Unassembled WGS sequence"/>
</dbReference>
<dbReference type="GO" id="GO:0005507">
    <property type="term" value="F:copper ion binding"/>
    <property type="evidence" value="ECO:0007669"/>
    <property type="project" value="TreeGrafter"/>
</dbReference>
<dbReference type="GO" id="GO:0010038">
    <property type="term" value="P:response to metal ion"/>
    <property type="evidence" value="ECO:0007669"/>
    <property type="project" value="InterPro"/>
</dbReference>
<reference evidence="3" key="1">
    <citation type="submission" date="2016-10" db="EMBL/GenBank/DDBJ databases">
        <authorList>
            <person name="Varghese N."/>
            <person name="Submissions S."/>
        </authorList>
    </citation>
    <scope>NUCLEOTIDE SEQUENCE [LARGE SCALE GENOMIC DNA]</scope>
    <source>
        <strain evidence="3">DSM 13234</strain>
    </source>
</reference>
<dbReference type="Pfam" id="PF03091">
    <property type="entry name" value="CutA1"/>
    <property type="match status" value="1"/>
</dbReference>
<dbReference type="RefSeq" id="WP_074768053.1">
    <property type="nucleotide sequence ID" value="NZ_FNWO01000007.1"/>
</dbReference>
<dbReference type="InterPro" id="IPR011322">
    <property type="entry name" value="N-reg_PII-like_a/b"/>
</dbReference>
<dbReference type="PANTHER" id="PTHR23419">
    <property type="entry name" value="DIVALENT CATION TOLERANCE CUTA-RELATED"/>
    <property type="match status" value="1"/>
</dbReference>
<dbReference type="InterPro" id="IPR015867">
    <property type="entry name" value="N-reg_PII/ATP_PRibTrfase_C"/>
</dbReference>
<protein>
    <submittedName>
        <fullName evidence="2">Divalent cation tolerance protein</fullName>
    </submittedName>
</protein>
<dbReference type="AlphaFoldDB" id="A0A1H6HQN9"/>
<keyword evidence="3" id="KW-1185">Reference proteome</keyword>
<gene>
    <name evidence="2" type="ORF">SAMN04244559_01965</name>
</gene>
<evidence type="ECO:0000313" key="2">
    <source>
        <dbReference type="EMBL" id="SEH37392.1"/>
    </source>
</evidence>